<dbReference type="AlphaFoldDB" id="A0A438FG25"/>
<protein>
    <recommendedName>
        <fullName evidence="3">GAG-pre-integrase domain-containing protein</fullName>
    </recommendedName>
</protein>
<sequence length="86" mass="9591">MDLSTRTILMHGQLKGGLYVFDNTQLKLPLHSVETFNSSCFASTALPSKEPTTLTSSPSPFILWHNRLGHPPHISFLLYSINVISH</sequence>
<name>A0A438FG25_VITVI</name>
<reference evidence="1 2" key="1">
    <citation type="journal article" date="2018" name="PLoS Genet.">
        <title>Population sequencing reveals clonal diversity and ancestral inbreeding in the grapevine cultivar Chardonnay.</title>
        <authorList>
            <person name="Roach M.J."/>
            <person name="Johnson D.L."/>
            <person name="Bohlmann J."/>
            <person name="van Vuuren H.J."/>
            <person name="Jones S.J."/>
            <person name="Pretorius I.S."/>
            <person name="Schmidt S.A."/>
            <person name="Borneman A.R."/>
        </authorList>
    </citation>
    <scope>NUCLEOTIDE SEQUENCE [LARGE SCALE GENOMIC DNA]</scope>
    <source>
        <strain evidence="2">cv. Chardonnay</strain>
        <tissue evidence="1">Leaf</tissue>
    </source>
</reference>
<comment type="caution">
    <text evidence="1">The sequence shown here is derived from an EMBL/GenBank/DDBJ whole genome shotgun (WGS) entry which is preliminary data.</text>
</comment>
<dbReference type="EMBL" id="QGNW01000919">
    <property type="protein sequence ID" value="RVW58916.1"/>
    <property type="molecule type" value="Genomic_DNA"/>
</dbReference>
<evidence type="ECO:0000313" key="2">
    <source>
        <dbReference type="Proteomes" id="UP000288805"/>
    </source>
</evidence>
<accession>A0A438FG25</accession>
<dbReference type="Proteomes" id="UP000288805">
    <property type="component" value="Unassembled WGS sequence"/>
</dbReference>
<gene>
    <name evidence="1" type="ORF">CK203_106123</name>
</gene>
<evidence type="ECO:0008006" key="3">
    <source>
        <dbReference type="Google" id="ProtNLM"/>
    </source>
</evidence>
<organism evidence="1 2">
    <name type="scientific">Vitis vinifera</name>
    <name type="common">Grape</name>
    <dbReference type="NCBI Taxonomy" id="29760"/>
    <lineage>
        <taxon>Eukaryota</taxon>
        <taxon>Viridiplantae</taxon>
        <taxon>Streptophyta</taxon>
        <taxon>Embryophyta</taxon>
        <taxon>Tracheophyta</taxon>
        <taxon>Spermatophyta</taxon>
        <taxon>Magnoliopsida</taxon>
        <taxon>eudicotyledons</taxon>
        <taxon>Gunneridae</taxon>
        <taxon>Pentapetalae</taxon>
        <taxon>rosids</taxon>
        <taxon>Vitales</taxon>
        <taxon>Vitaceae</taxon>
        <taxon>Viteae</taxon>
        <taxon>Vitis</taxon>
    </lineage>
</organism>
<evidence type="ECO:0000313" key="1">
    <source>
        <dbReference type="EMBL" id="RVW58916.1"/>
    </source>
</evidence>
<proteinExistence type="predicted"/>